<comment type="subcellular location">
    <subcellularLocation>
        <location evidence="2 11">Cytoplasm</location>
    </subcellularLocation>
</comment>
<dbReference type="PANTHER" id="PTHR43722:SF1">
    <property type="entry name" value="PROLINE IMINOPEPTIDASE"/>
    <property type="match status" value="1"/>
</dbReference>
<dbReference type="GO" id="GO:0016787">
    <property type="term" value="F:hydrolase activity"/>
    <property type="evidence" value="ECO:0007669"/>
    <property type="project" value="UniProtKB-KW"/>
</dbReference>
<dbReference type="InterPro" id="IPR002410">
    <property type="entry name" value="Peptidase_S33"/>
</dbReference>
<dbReference type="PANTHER" id="PTHR43722">
    <property type="entry name" value="PROLINE IMINOPEPTIDASE"/>
    <property type="match status" value="1"/>
</dbReference>
<evidence type="ECO:0000256" key="3">
    <source>
        <dbReference type="ARBA" id="ARBA00010088"/>
    </source>
</evidence>
<dbReference type="InterPro" id="IPR005944">
    <property type="entry name" value="Pro_iminopeptidase"/>
</dbReference>
<dbReference type="EMBL" id="JBHSGQ010000003">
    <property type="protein sequence ID" value="MFC4725326.1"/>
    <property type="molecule type" value="Genomic_DNA"/>
</dbReference>
<evidence type="ECO:0000256" key="11">
    <source>
        <dbReference type="PIRNR" id="PIRNR006431"/>
    </source>
</evidence>
<evidence type="ECO:0000256" key="9">
    <source>
        <dbReference type="ARBA" id="ARBA00022801"/>
    </source>
</evidence>
<organism evidence="13 14">
    <name type="scientific">Glycocaulis abyssi</name>
    <dbReference type="NCBI Taxonomy" id="1433403"/>
    <lineage>
        <taxon>Bacteria</taxon>
        <taxon>Pseudomonadati</taxon>
        <taxon>Pseudomonadota</taxon>
        <taxon>Alphaproteobacteria</taxon>
        <taxon>Maricaulales</taxon>
        <taxon>Maricaulaceae</taxon>
        <taxon>Glycocaulis</taxon>
    </lineage>
</organism>
<dbReference type="PRINTS" id="PR00793">
    <property type="entry name" value="PROAMNOPTASE"/>
</dbReference>
<comment type="catalytic activity">
    <reaction evidence="1 11">
        <text>Release of N-terminal proline from a peptide.</text>
        <dbReference type="EC" id="3.4.11.5"/>
    </reaction>
</comment>
<dbReference type="InterPro" id="IPR029058">
    <property type="entry name" value="AB_hydrolase_fold"/>
</dbReference>
<dbReference type="SUPFAM" id="SSF53474">
    <property type="entry name" value="alpha/beta-Hydrolases"/>
    <property type="match status" value="1"/>
</dbReference>
<evidence type="ECO:0000256" key="4">
    <source>
        <dbReference type="ARBA" id="ARBA00012568"/>
    </source>
</evidence>
<keyword evidence="9 11" id="KW-0378">Hydrolase</keyword>
<name>A0ABV9NAG6_9PROT</name>
<dbReference type="PIRSF" id="PIRSF006431">
    <property type="entry name" value="Pept_S33"/>
    <property type="match status" value="1"/>
</dbReference>
<comment type="similarity">
    <text evidence="3 11">Belongs to the peptidase S33 family.</text>
</comment>
<evidence type="ECO:0000256" key="6">
    <source>
        <dbReference type="ARBA" id="ARBA00022438"/>
    </source>
</evidence>
<comment type="caution">
    <text evidence="13">The sequence shown here is derived from an EMBL/GenBank/DDBJ whole genome shotgun (WGS) entry which is preliminary data.</text>
</comment>
<evidence type="ECO:0000313" key="13">
    <source>
        <dbReference type="EMBL" id="MFC4725326.1"/>
    </source>
</evidence>
<reference evidence="14" key="1">
    <citation type="journal article" date="2019" name="Int. J. Syst. Evol. Microbiol.">
        <title>The Global Catalogue of Microorganisms (GCM) 10K type strain sequencing project: providing services to taxonomists for standard genome sequencing and annotation.</title>
        <authorList>
            <consortium name="The Broad Institute Genomics Platform"/>
            <consortium name="The Broad Institute Genome Sequencing Center for Infectious Disease"/>
            <person name="Wu L."/>
            <person name="Ma J."/>
        </authorList>
    </citation>
    <scope>NUCLEOTIDE SEQUENCE [LARGE SCALE GENOMIC DNA]</scope>
    <source>
        <strain evidence="14">CCUG 62981</strain>
    </source>
</reference>
<keyword evidence="8 11" id="KW-0645">Protease</keyword>
<protein>
    <recommendedName>
        <fullName evidence="5 11">Proline iminopeptidase</fullName>
        <shortName evidence="11">PIP</shortName>
        <ecNumber evidence="4 11">3.4.11.5</ecNumber>
    </recommendedName>
    <alternativeName>
        <fullName evidence="10 11">Prolyl aminopeptidase</fullName>
    </alternativeName>
</protein>
<keyword evidence="14" id="KW-1185">Reference proteome</keyword>
<feature type="domain" description="AB hydrolase-1" evidence="12">
    <location>
        <begin position="37"/>
        <end position="134"/>
    </location>
</feature>
<keyword evidence="6 11" id="KW-0031">Aminopeptidase</keyword>
<accession>A0ABV9NAG6</accession>
<evidence type="ECO:0000256" key="5">
    <source>
        <dbReference type="ARBA" id="ARBA00021843"/>
    </source>
</evidence>
<dbReference type="Proteomes" id="UP001596024">
    <property type="component" value="Unassembled WGS sequence"/>
</dbReference>
<evidence type="ECO:0000256" key="7">
    <source>
        <dbReference type="ARBA" id="ARBA00022490"/>
    </source>
</evidence>
<dbReference type="Pfam" id="PF00561">
    <property type="entry name" value="Abhydrolase_1"/>
    <property type="match status" value="1"/>
</dbReference>
<evidence type="ECO:0000256" key="2">
    <source>
        <dbReference type="ARBA" id="ARBA00004496"/>
    </source>
</evidence>
<evidence type="ECO:0000256" key="8">
    <source>
        <dbReference type="ARBA" id="ARBA00022670"/>
    </source>
</evidence>
<dbReference type="EC" id="3.4.11.5" evidence="4 11"/>
<evidence type="ECO:0000259" key="12">
    <source>
        <dbReference type="Pfam" id="PF00561"/>
    </source>
</evidence>
<dbReference type="RefSeq" id="WP_371392574.1">
    <property type="nucleotide sequence ID" value="NZ_CP163421.1"/>
</dbReference>
<sequence length="334" mass="36603">MHSALFPDIAAREAGLLPVSDGHSLYWERSGLEGGRTLLFLHGGPGSGANARHRRYADPAIWETIQFDQRGCGRSAPLFELYANTTAHLIEDIEALREHLGLEQFDCVMGASWGTTLALAYAQAHPERAGSVLVEGVFLATRRELGWWHGTAGAGAVYPDAHDWLMHGVPEALHDDPPGFARWALEAMQTELAGGAPLLARLDDPDGEAVLKDSVIFRWIAYEELLSHLEATPQSALANLRAKGRDKLISTALIEAHYFSNYCFLKEGQLLTHANRLTMPVHIVHSRYDMVCPLQSAFDLKDAAPDARLVIVPAHGHAMSEPVFKVVRNVIAGL</sequence>
<evidence type="ECO:0000256" key="10">
    <source>
        <dbReference type="ARBA" id="ARBA00029605"/>
    </source>
</evidence>
<keyword evidence="7 11" id="KW-0963">Cytoplasm</keyword>
<gene>
    <name evidence="13" type="ORF">ACFPB0_08495</name>
</gene>
<dbReference type="Gene3D" id="3.40.50.1820">
    <property type="entry name" value="alpha/beta hydrolase"/>
    <property type="match status" value="1"/>
</dbReference>
<evidence type="ECO:0000313" key="14">
    <source>
        <dbReference type="Proteomes" id="UP001596024"/>
    </source>
</evidence>
<evidence type="ECO:0000256" key="1">
    <source>
        <dbReference type="ARBA" id="ARBA00001585"/>
    </source>
</evidence>
<dbReference type="InterPro" id="IPR000073">
    <property type="entry name" value="AB_hydrolase_1"/>
</dbReference>
<proteinExistence type="inferred from homology"/>